<dbReference type="SUPFAM" id="SSF69572">
    <property type="entry name" value="Activating enzymes of the ubiquitin-like proteins"/>
    <property type="match status" value="1"/>
</dbReference>
<evidence type="ECO:0000313" key="2">
    <source>
        <dbReference type="EMBL" id="MBX21264.1"/>
    </source>
</evidence>
<evidence type="ECO:0000256" key="1">
    <source>
        <dbReference type="SAM" id="Phobius"/>
    </source>
</evidence>
<keyword evidence="1" id="KW-0812">Transmembrane</keyword>
<keyword evidence="1" id="KW-0472">Membrane</keyword>
<accession>A0A2P2LTG4</accession>
<dbReference type="GO" id="GO:0008641">
    <property type="term" value="F:ubiquitin-like modifier activating enzyme activity"/>
    <property type="evidence" value="ECO:0007669"/>
    <property type="project" value="InterPro"/>
</dbReference>
<proteinExistence type="predicted"/>
<reference evidence="2" key="1">
    <citation type="submission" date="2018-02" db="EMBL/GenBank/DDBJ databases">
        <title>Rhizophora mucronata_Transcriptome.</title>
        <authorList>
            <person name="Meera S.P."/>
            <person name="Sreeshan A."/>
            <person name="Augustine A."/>
        </authorList>
    </citation>
    <scope>NUCLEOTIDE SEQUENCE</scope>
    <source>
        <tissue evidence="2">Leaf</tissue>
    </source>
</reference>
<dbReference type="AlphaFoldDB" id="A0A2P2LTG4"/>
<sequence>MDGEELTEQETALYDRQIRVWGADAQRRLSKSHVLVYGMKGTVAEVCLFALGIVYVYRCPFCIF</sequence>
<organism evidence="2">
    <name type="scientific">Rhizophora mucronata</name>
    <name type="common">Asiatic mangrove</name>
    <dbReference type="NCBI Taxonomy" id="61149"/>
    <lineage>
        <taxon>Eukaryota</taxon>
        <taxon>Viridiplantae</taxon>
        <taxon>Streptophyta</taxon>
        <taxon>Embryophyta</taxon>
        <taxon>Tracheophyta</taxon>
        <taxon>Spermatophyta</taxon>
        <taxon>Magnoliopsida</taxon>
        <taxon>eudicotyledons</taxon>
        <taxon>Gunneridae</taxon>
        <taxon>Pentapetalae</taxon>
        <taxon>rosids</taxon>
        <taxon>fabids</taxon>
        <taxon>Malpighiales</taxon>
        <taxon>Rhizophoraceae</taxon>
        <taxon>Rhizophora</taxon>
    </lineage>
</organism>
<keyword evidence="1" id="KW-1133">Transmembrane helix</keyword>
<protein>
    <submittedName>
        <fullName evidence="2">Uncharacterized protein MANES_14G049500</fullName>
    </submittedName>
</protein>
<dbReference type="Gene3D" id="3.40.50.720">
    <property type="entry name" value="NAD(P)-binding Rossmann-like Domain"/>
    <property type="match status" value="1"/>
</dbReference>
<dbReference type="InterPro" id="IPR035985">
    <property type="entry name" value="Ubiquitin-activating_enz"/>
</dbReference>
<name>A0A2P2LTG4_RHIMU</name>
<dbReference type="EMBL" id="GGEC01040780">
    <property type="protein sequence ID" value="MBX21264.1"/>
    <property type="molecule type" value="Transcribed_RNA"/>
</dbReference>
<feature type="transmembrane region" description="Helical" evidence="1">
    <location>
        <begin position="34"/>
        <end position="57"/>
    </location>
</feature>